<dbReference type="InterPro" id="IPR023367">
    <property type="entry name" value="Peptidase_M42_dom2"/>
</dbReference>
<comment type="caution">
    <text evidence="9">The sequence shown here is derived from an EMBL/GenBank/DDBJ whole genome shotgun (WGS) entry which is preliminary data.</text>
</comment>
<feature type="binding site" evidence="8">
    <location>
        <position position="205"/>
    </location>
    <ligand>
        <name>Zn(2+)</name>
        <dbReference type="ChEBI" id="CHEBI:29105"/>
        <label>2</label>
    </ligand>
</feature>
<evidence type="ECO:0000256" key="3">
    <source>
        <dbReference type="ARBA" id="ARBA00022670"/>
    </source>
</evidence>
<feature type="active site" description="Proton acceptor" evidence="7">
    <location>
        <position position="204"/>
    </location>
</feature>
<sequence>MVDMQLFSKLTESFGVPGHESEIAQIMAAEFRKSGYKVEMDRFGNVIARSPSAKKKPLMLGAHMDEIGMLVKFINDKGFIRFVKVGGIDNRVLVNQRVVIQTEKGRLYGVIGSKPPHMMKAEEMKNAIDNKSMFIDIGARGRKDAEKMGVRIGDPISFDLSTKVLNGKLVTGKALDNRVGCYVILEIAKRVKNRNIVLVGTAQEEVSTFGKGAMIAAYNLEPSSFIAVDTSIAGDHPEMSEDEALIHVGRGPAICLVEAGGRGNVADSQLKSSCISVAKKYKIHHQLEVIEGGATDAASVYGEKGGIPSIAICVPTRYIHSNVAVCSLDDIEKTTAYLVKLIEELS</sequence>
<dbReference type="GO" id="GO:0004177">
    <property type="term" value="F:aminopeptidase activity"/>
    <property type="evidence" value="ECO:0007669"/>
    <property type="project" value="UniProtKB-UniRule"/>
</dbReference>
<evidence type="ECO:0000256" key="1">
    <source>
        <dbReference type="ARBA" id="ARBA00006272"/>
    </source>
</evidence>
<dbReference type="GO" id="GO:0046872">
    <property type="term" value="F:metal ion binding"/>
    <property type="evidence" value="ECO:0007669"/>
    <property type="project" value="UniProtKB-UniRule"/>
</dbReference>
<dbReference type="Gene3D" id="2.40.30.40">
    <property type="entry name" value="Peptidase M42, domain 2"/>
    <property type="match status" value="1"/>
</dbReference>
<feature type="binding site" evidence="8">
    <location>
        <position position="229"/>
    </location>
    <ligand>
        <name>Zn(2+)</name>
        <dbReference type="ChEBI" id="CHEBI:29105"/>
        <label>1</label>
    </ligand>
</feature>
<evidence type="ECO:0000313" key="9">
    <source>
        <dbReference type="EMBL" id="KKT92450.1"/>
    </source>
</evidence>
<dbReference type="CDD" id="cd05656">
    <property type="entry name" value="M42_Frv"/>
    <property type="match status" value="1"/>
</dbReference>
<keyword evidence="4 8" id="KW-0479">Metal-binding</keyword>
<dbReference type="Gene3D" id="3.40.630.10">
    <property type="entry name" value="Zn peptidases"/>
    <property type="match status" value="1"/>
</dbReference>
<feature type="binding site" evidence="8">
    <location>
        <position position="320"/>
    </location>
    <ligand>
        <name>Zn(2+)</name>
        <dbReference type="ChEBI" id="CHEBI:29105"/>
        <label>2</label>
    </ligand>
</feature>
<evidence type="ECO:0000256" key="7">
    <source>
        <dbReference type="PIRSR" id="PIRSR001123-1"/>
    </source>
</evidence>
<evidence type="ECO:0000256" key="8">
    <source>
        <dbReference type="PIRSR" id="PIRSR001123-2"/>
    </source>
</evidence>
<dbReference type="GO" id="GO:0006508">
    <property type="term" value="P:proteolysis"/>
    <property type="evidence" value="ECO:0007669"/>
    <property type="project" value="UniProtKB-KW"/>
</dbReference>
<keyword evidence="5" id="KW-0378">Hydrolase</keyword>
<feature type="binding site" evidence="8">
    <location>
        <position position="176"/>
    </location>
    <ligand>
        <name>Zn(2+)</name>
        <dbReference type="ChEBI" id="CHEBI:29105"/>
        <label>2</label>
    </ligand>
</feature>
<accession>A0A0G1L962</accession>
<evidence type="ECO:0000256" key="4">
    <source>
        <dbReference type="ARBA" id="ARBA00022723"/>
    </source>
</evidence>
<dbReference type="SUPFAM" id="SSF101821">
    <property type="entry name" value="Aminopeptidase/glucanase lid domain"/>
    <property type="match status" value="1"/>
</dbReference>
<keyword evidence="3" id="KW-0645">Protease</keyword>
<comment type="similarity">
    <text evidence="1 6">Belongs to the peptidase M42 family.</text>
</comment>
<protein>
    <submittedName>
        <fullName evidence="9">Cellulase</fullName>
    </submittedName>
</protein>
<name>A0A0G1L962_9BACT</name>
<proteinExistence type="inferred from homology"/>
<keyword evidence="2" id="KW-0031">Aminopeptidase</keyword>
<dbReference type="InterPro" id="IPR051464">
    <property type="entry name" value="Peptidase_M42_aminopept"/>
</dbReference>
<dbReference type="SUPFAM" id="SSF53187">
    <property type="entry name" value="Zn-dependent exopeptidases"/>
    <property type="match status" value="1"/>
</dbReference>
<evidence type="ECO:0000313" key="10">
    <source>
        <dbReference type="Proteomes" id="UP000033966"/>
    </source>
</evidence>
<comment type="cofactor">
    <cofactor evidence="8">
        <name>a divalent metal cation</name>
        <dbReference type="ChEBI" id="CHEBI:60240"/>
    </cofactor>
    <text evidence="8">Binds 2 divalent metal cations per subunit.</text>
</comment>
<dbReference type="Proteomes" id="UP000033966">
    <property type="component" value="Unassembled WGS sequence"/>
</dbReference>
<dbReference type="AlphaFoldDB" id="A0A0G1L962"/>
<dbReference type="Pfam" id="PF05343">
    <property type="entry name" value="Peptidase_M42"/>
    <property type="match status" value="1"/>
</dbReference>
<reference evidence="9 10" key="1">
    <citation type="journal article" date="2015" name="Nature">
        <title>rRNA introns, odd ribosomes, and small enigmatic genomes across a large radiation of phyla.</title>
        <authorList>
            <person name="Brown C.T."/>
            <person name="Hug L.A."/>
            <person name="Thomas B.C."/>
            <person name="Sharon I."/>
            <person name="Castelle C.J."/>
            <person name="Singh A."/>
            <person name="Wilkins M.J."/>
            <person name="Williams K.H."/>
            <person name="Banfield J.F."/>
        </authorList>
    </citation>
    <scope>NUCLEOTIDE SEQUENCE [LARGE SCALE GENOMIC DNA]</scope>
</reference>
<dbReference type="InterPro" id="IPR008007">
    <property type="entry name" value="Peptidase_M42"/>
</dbReference>
<evidence type="ECO:0000256" key="2">
    <source>
        <dbReference type="ARBA" id="ARBA00022438"/>
    </source>
</evidence>
<dbReference type="EMBL" id="LCKF01000001">
    <property type="protein sequence ID" value="KKT92450.1"/>
    <property type="molecule type" value="Genomic_DNA"/>
</dbReference>
<feature type="binding site" evidence="8">
    <location>
        <position position="176"/>
    </location>
    <ligand>
        <name>Zn(2+)</name>
        <dbReference type="ChEBI" id="CHEBI:29105"/>
        <label>1</label>
    </ligand>
</feature>
<organism evidence="9 10">
    <name type="scientific">Candidatus Jorgensenbacteria bacterium GW2011_GWA2_45_13</name>
    <dbReference type="NCBI Taxonomy" id="1618662"/>
    <lineage>
        <taxon>Bacteria</taxon>
        <taxon>Candidatus Joergenseniibacteriota</taxon>
    </lineage>
</organism>
<evidence type="ECO:0000256" key="6">
    <source>
        <dbReference type="PIRNR" id="PIRNR001123"/>
    </source>
</evidence>
<dbReference type="PANTHER" id="PTHR32481:SF0">
    <property type="entry name" value="AMINOPEPTIDASE YPDE-RELATED"/>
    <property type="match status" value="1"/>
</dbReference>
<dbReference type="PANTHER" id="PTHR32481">
    <property type="entry name" value="AMINOPEPTIDASE"/>
    <property type="match status" value="1"/>
</dbReference>
<dbReference type="PIRSF" id="PIRSF001123">
    <property type="entry name" value="PepA_GA"/>
    <property type="match status" value="1"/>
</dbReference>
<gene>
    <name evidence="9" type="ORF">UW92_C0001G0016</name>
</gene>
<evidence type="ECO:0000256" key="5">
    <source>
        <dbReference type="ARBA" id="ARBA00022801"/>
    </source>
</evidence>
<feature type="binding site" evidence="8">
    <location>
        <position position="63"/>
    </location>
    <ligand>
        <name>Zn(2+)</name>
        <dbReference type="ChEBI" id="CHEBI:29105"/>
        <label>1</label>
    </ligand>
</feature>